<evidence type="ECO:0000259" key="9">
    <source>
        <dbReference type="PROSITE" id="PS51704"/>
    </source>
</evidence>
<feature type="domain" description="GP-PDE" evidence="9">
    <location>
        <begin position="357"/>
        <end position="658"/>
    </location>
</feature>
<evidence type="ECO:0000256" key="4">
    <source>
        <dbReference type="ARBA" id="ARBA00022798"/>
    </source>
</evidence>
<evidence type="ECO:0000313" key="11">
    <source>
        <dbReference type="Proteomes" id="UP000594638"/>
    </source>
</evidence>
<feature type="domain" description="GP-PDE" evidence="9">
    <location>
        <begin position="41"/>
        <end position="341"/>
    </location>
</feature>
<dbReference type="SUPFAM" id="SSF51695">
    <property type="entry name" value="PLC-like phosphodiesterases"/>
    <property type="match status" value="2"/>
</dbReference>
<dbReference type="InterPro" id="IPR030395">
    <property type="entry name" value="GP_PDE_dom"/>
</dbReference>
<comment type="similarity">
    <text evidence="1">Belongs to the glycerophosphoryl diester phosphodiesterase family.</text>
</comment>
<dbReference type="FunFam" id="3.20.20.190:FF:000013">
    <property type="entry name" value="Glycerophosphodiester phosphodiesterase GDPDL3"/>
    <property type="match status" value="1"/>
</dbReference>
<dbReference type="Gramene" id="OE9A048593T1">
    <property type="protein sequence ID" value="OE9A048593C1"/>
    <property type="gene ID" value="OE9A048593"/>
</dbReference>
<evidence type="ECO:0000256" key="6">
    <source>
        <dbReference type="ARBA" id="ARBA00023180"/>
    </source>
</evidence>
<dbReference type="EC" id="3.1.4.46" evidence="2"/>
<dbReference type="GO" id="GO:0006071">
    <property type="term" value="P:glycerol metabolic process"/>
    <property type="evidence" value="ECO:0007669"/>
    <property type="project" value="UniProtKB-KW"/>
</dbReference>
<dbReference type="FunFam" id="3.20.20.190:FF:000011">
    <property type="entry name" value="Glycerophosphodiester phosphodiesterase GDPDL3"/>
    <property type="match status" value="1"/>
</dbReference>
<protein>
    <recommendedName>
        <fullName evidence="2">glycerophosphodiester phosphodiesterase</fullName>
        <ecNumber evidence="2">3.1.4.46</ecNumber>
    </recommendedName>
</protein>
<keyword evidence="5" id="KW-0378">Hydrolase</keyword>
<feature type="chain" id="PRO_5035929132" description="glycerophosphodiester phosphodiesterase" evidence="8">
    <location>
        <begin position="24"/>
        <end position="745"/>
    </location>
</feature>
<keyword evidence="4" id="KW-0319">Glycerol metabolism</keyword>
<dbReference type="Proteomes" id="UP000594638">
    <property type="component" value="Unassembled WGS sequence"/>
</dbReference>
<dbReference type="InterPro" id="IPR017946">
    <property type="entry name" value="PLC-like_Pdiesterase_TIM-brl"/>
</dbReference>
<evidence type="ECO:0000313" key="10">
    <source>
        <dbReference type="EMBL" id="CAA3001103.1"/>
    </source>
</evidence>
<dbReference type="EMBL" id="CACTIH010005733">
    <property type="protein sequence ID" value="CAA3001103.1"/>
    <property type="molecule type" value="Genomic_DNA"/>
</dbReference>
<proteinExistence type="inferred from homology"/>
<gene>
    <name evidence="10" type="ORF">OLEA9_A048593</name>
</gene>
<evidence type="ECO:0000256" key="5">
    <source>
        <dbReference type="ARBA" id="ARBA00022801"/>
    </source>
</evidence>
<dbReference type="OrthoDB" id="1058301at2759"/>
<dbReference type="PANTHER" id="PTHR43620:SF7">
    <property type="entry name" value="GLYCEROPHOSPHODIESTER PHOSPHODIESTERASE GDPD5-RELATED"/>
    <property type="match status" value="1"/>
</dbReference>
<accession>A0A8S0TAN3</accession>
<name>A0A8S0TAN3_OLEEU</name>
<evidence type="ECO:0000256" key="2">
    <source>
        <dbReference type="ARBA" id="ARBA00012247"/>
    </source>
</evidence>
<dbReference type="GO" id="GO:0006629">
    <property type="term" value="P:lipid metabolic process"/>
    <property type="evidence" value="ECO:0007669"/>
    <property type="project" value="InterPro"/>
</dbReference>
<evidence type="ECO:0000256" key="1">
    <source>
        <dbReference type="ARBA" id="ARBA00007277"/>
    </source>
</evidence>
<comment type="catalytic activity">
    <reaction evidence="7">
        <text>a sn-glycero-3-phosphodiester + H2O = an alcohol + sn-glycerol 3-phosphate + H(+)</text>
        <dbReference type="Rhea" id="RHEA:12969"/>
        <dbReference type="ChEBI" id="CHEBI:15377"/>
        <dbReference type="ChEBI" id="CHEBI:15378"/>
        <dbReference type="ChEBI" id="CHEBI:30879"/>
        <dbReference type="ChEBI" id="CHEBI:57597"/>
        <dbReference type="ChEBI" id="CHEBI:83408"/>
        <dbReference type="EC" id="3.1.4.46"/>
    </reaction>
</comment>
<reference evidence="10 11" key="1">
    <citation type="submission" date="2019-12" db="EMBL/GenBank/DDBJ databases">
        <authorList>
            <person name="Alioto T."/>
            <person name="Alioto T."/>
            <person name="Gomez Garrido J."/>
        </authorList>
    </citation>
    <scope>NUCLEOTIDE SEQUENCE [LARGE SCALE GENOMIC DNA]</scope>
</reference>
<dbReference type="CDD" id="cd08603">
    <property type="entry name" value="GDPD_SHV3_repeat_1"/>
    <property type="match status" value="1"/>
</dbReference>
<organism evidence="10 11">
    <name type="scientific">Olea europaea subsp. europaea</name>
    <dbReference type="NCBI Taxonomy" id="158383"/>
    <lineage>
        <taxon>Eukaryota</taxon>
        <taxon>Viridiplantae</taxon>
        <taxon>Streptophyta</taxon>
        <taxon>Embryophyta</taxon>
        <taxon>Tracheophyta</taxon>
        <taxon>Spermatophyta</taxon>
        <taxon>Magnoliopsida</taxon>
        <taxon>eudicotyledons</taxon>
        <taxon>Gunneridae</taxon>
        <taxon>Pentapetalae</taxon>
        <taxon>asterids</taxon>
        <taxon>lamiids</taxon>
        <taxon>Lamiales</taxon>
        <taxon>Oleaceae</taxon>
        <taxon>Oleeae</taxon>
        <taxon>Olea</taxon>
    </lineage>
</organism>
<evidence type="ECO:0000256" key="8">
    <source>
        <dbReference type="SAM" id="SignalP"/>
    </source>
</evidence>
<comment type="caution">
    <text evidence="10">The sequence shown here is derived from an EMBL/GenBank/DDBJ whole genome shotgun (WGS) entry which is preliminary data.</text>
</comment>
<dbReference type="Gene3D" id="3.20.20.190">
    <property type="entry name" value="Phosphatidylinositol (PI) phosphodiesterase"/>
    <property type="match status" value="2"/>
</dbReference>
<evidence type="ECO:0000256" key="7">
    <source>
        <dbReference type="ARBA" id="ARBA00047512"/>
    </source>
</evidence>
<dbReference type="PROSITE" id="PS51704">
    <property type="entry name" value="GP_PDE"/>
    <property type="match status" value="2"/>
</dbReference>
<evidence type="ECO:0000256" key="3">
    <source>
        <dbReference type="ARBA" id="ARBA00022729"/>
    </source>
</evidence>
<dbReference type="CDD" id="cd08604">
    <property type="entry name" value="GDPD_SHV3_repeat_2"/>
    <property type="match status" value="1"/>
</dbReference>
<dbReference type="Pfam" id="PF03009">
    <property type="entry name" value="GDPD"/>
    <property type="match status" value="1"/>
</dbReference>
<keyword evidence="6" id="KW-0325">Glycoprotein</keyword>
<sequence>MRNSQSLITVSLLFSSVVALISAKISSNRYSKWQTLSGNAPLVVARGGFSGLLPDSSENAYQFAVSTSLLNLISWCDVQLTKDGAGICFPDVRLDIASDIDRFFPNKSRTYIVDGDSKQGWFSVDYTLHDLKNISLKQAIYSRTDGFDKNLLPILEVRKVAEIAKPSSLWLNIQHDSFFSQHNLSMRNFVISVSRSVVVDYISSPEVNFLRSIQARFRRCSTKLILQFLGQDDIEPSINQTYSSLLKNLTFIKTFASGILIPKNYVWPVDHSQYLQPHTSVVLDAHEEGLEVFASGFANDATFAYNYSYDPVAEYISFIDNGNFSVDGVLSDFPNTPSAAIDCFSHMGHKEALEAKLLIISSEGASGDYPGCTDLAYTRAVSSNVDVLDCPVQMTKDGIPICLGSINLMDRTTVDQSSFSNLSTDVPELGTGNGIFTFNLNWSELRRLTPAISNPWSNFTLYRNPKFRNSGKLMSFSDFLALAKYSPSVSGVLISIEHAAYLAGKQGLNVVDVVLKSLNEAGYNDQTIKKVMIQSTDSSVLEKFKEKRNYELVYMVNENIRDVQKSTIMKIKEFAKSVVISKNSVYPADKAFLTSTSDVVPKLQACNLSVYVQLFSNEFASQAWDFFADAYLEINTYVNAIGINGLVTDFPATAAKYRRNRCLGYKDIPPYMRSVQPGELFNFMVSAPPAEAPYPVLLDGDVVEPPLPPVAAKHLAAGSKNGSPAASTRTYLCSVSLLLSAIMLS</sequence>
<dbReference type="AlphaFoldDB" id="A0A8S0TAN3"/>
<keyword evidence="11" id="KW-1185">Reference proteome</keyword>
<dbReference type="GO" id="GO:0008889">
    <property type="term" value="F:glycerophosphodiester phosphodiesterase activity"/>
    <property type="evidence" value="ECO:0007669"/>
    <property type="project" value="UniProtKB-EC"/>
</dbReference>
<keyword evidence="3 8" id="KW-0732">Signal</keyword>
<dbReference type="PANTHER" id="PTHR43620">
    <property type="entry name" value="GLYCEROPHOSPHORYL DIESTER PHOSPHODIESTERASE"/>
    <property type="match status" value="1"/>
</dbReference>
<feature type="signal peptide" evidence="8">
    <location>
        <begin position="1"/>
        <end position="23"/>
    </location>
</feature>